<evidence type="ECO:0000313" key="1">
    <source>
        <dbReference type="EMBL" id="SDT86839.1"/>
    </source>
</evidence>
<organism evidence="1 2">
    <name type="scientific">Pseudomonas orientalis</name>
    <dbReference type="NCBI Taxonomy" id="76758"/>
    <lineage>
        <taxon>Bacteria</taxon>
        <taxon>Pseudomonadati</taxon>
        <taxon>Pseudomonadota</taxon>
        <taxon>Gammaproteobacteria</taxon>
        <taxon>Pseudomonadales</taxon>
        <taxon>Pseudomonadaceae</taxon>
        <taxon>Pseudomonas</taxon>
    </lineage>
</organism>
<sequence length="192" mass="21843">MRQRNLYDRLSERRLAEHNVPTVEADEPPAPEIAASAQDITSELQPEHCSLILAGLQLTFPENLTPTRAEITLYKQGHPVSINLQRLPVPDNHTLERAMDTECAELQHHCKQLHILRRSERTLAGARALVLDYRFTRENEEKHGRSVGALLPVNGHTHRQWFCISCVFGCRHEALSDWLPEFDALLDTLTSA</sequence>
<evidence type="ECO:0008006" key="3">
    <source>
        <dbReference type="Google" id="ProtNLM"/>
    </source>
</evidence>
<dbReference type="Proteomes" id="UP000183653">
    <property type="component" value="Chromosome I"/>
</dbReference>
<evidence type="ECO:0000313" key="2">
    <source>
        <dbReference type="Proteomes" id="UP000183653"/>
    </source>
</evidence>
<gene>
    <name evidence="1" type="ORF">SAMN04490197_0123</name>
</gene>
<dbReference type="AlphaFoldDB" id="A0A8B3XR42"/>
<name>A0A8B3XR42_9PSED</name>
<accession>A0A8B3XR42</accession>
<keyword evidence="2" id="KW-1185">Reference proteome</keyword>
<dbReference type="Gene3D" id="3.40.1000.10">
    <property type="entry name" value="Mog1/PsbP, alpha/beta/alpha sandwich"/>
    <property type="match status" value="1"/>
</dbReference>
<protein>
    <recommendedName>
        <fullName evidence="3">DUF1795 domain-containing protein</fullName>
    </recommendedName>
</protein>
<dbReference type="RefSeq" id="WP_156421693.1">
    <property type="nucleotide sequence ID" value="NZ_JYLM01000011.1"/>
</dbReference>
<dbReference type="SUPFAM" id="SSF55724">
    <property type="entry name" value="Mog1p/PsbP-like"/>
    <property type="match status" value="1"/>
</dbReference>
<dbReference type="OrthoDB" id="7026730at2"/>
<dbReference type="InterPro" id="IPR016123">
    <property type="entry name" value="Mog1/PsbP_a/b/a-sand"/>
</dbReference>
<dbReference type="EMBL" id="LT629782">
    <property type="protein sequence ID" value="SDT86839.1"/>
    <property type="molecule type" value="Genomic_DNA"/>
</dbReference>
<proteinExistence type="predicted"/>
<reference evidence="1 2" key="1">
    <citation type="submission" date="2016-10" db="EMBL/GenBank/DDBJ databases">
        <authorList>
            <person name="Varghese N."/>
            <person name="Submissions S."/>
        </authorList>
    </citation>
    <scope>NUCLEOTIDE SEQUENCE [LARGE SCALE GENOMIC DNA]</scope>
    <source>
        <strain evidence="1 2">BS2775</strain>
    </source>
</reference>